<dbReference type="InterPro" id="IPR011008">
    <property type="entry name" value="Dimeric_a/b-barrel"/>
</dbReference>
<name>A0A3B0SDL1_9ZZZZ</name>
<dbReference type="Gene3D" id="3.30.70.1060">
    <property type="entry name" value="Dimeric alpha+beta barrel"/>
    <property type="match status" value="1"/>
</dbReference>
<evidence type="ECO:0000256" key="1">
    <source>
        <dbReference type="SAM" id="MobiDB-lite"/>
    </source>
</evidence>
<reference evidence="2" key="1">
    <citation type="submission" date="2018-06" db="EMBL/GenBank/DDBJ databases">
        <authorList>
            <person name="Zhirakovskaya E."/>
        </authorList>
    </citation>
    <scope>NUCLEOTIDE SEQUENCE</scope>
</reference>
<accession>A0A3B0SDL1</accession>
<sequence>DGGNPVGMSKTVTSSGVEDNGGANPLSGYTVVQADNIDAATALCKGSPHLNGGTIEVAELLDIEM</sequence>
<dbReference type="EMBL" id="UOEC01000158">
    <property type="protein sequence ID" value="VAV98976.1"/>
    <property type="molecule type" value="Genomic_DNA"/>
</dbReference>
<dbReference type="AlphaFoldDB" id="A0A3B0SDL1"/>
<gene>
    <name evidence="2" type="ORF">MNBD_ALPHA08-2067</name>
</gene>
<dbReference type="SUPFAM" id="SSF54909">
    <property type="entry name" value="Dimeric alpha+beta barrel"/>
    <property type="match status" value="1"/>
</dbReference>
<protein>
    <submittedName>
        <fullName evidence="2">Identified by similarity to GB:BAB50844.1</fullName>
    </submittedName>
</protein>
<feature type="non-terminal residue" evidence="2">
    <location>
        <position position="1"/>
    </location>
</feature>
<evidence type="ECO:0000313" key="2">
    <source>
        <dbReference type="EMBL" id="VAV98976.1"/>
    </source>
</evidence>
<proteinExistence type="predicted"/>
<organism evidence="2">
    <name type="scientific">hydrothermal vent metagenome</name>
    <dbReference type="NCBI Taxonomy" id="652676"/>
    <lineage>
        <taxon>unclassified sequences</taxon>
        <taxon>metagenomes</taxon>
        <taxon>ecological metagenomes</taxon>
    </lineage>
</organism>
<feature type="region of interest" description="Disordered" evidence="1">
    <location>
        <begin position="1"/>
        <end position="25"/>
    </location>
</feature>